<dbReference type="Pfam" id="PF03788">
    <property type="entry name" value="LrgA"/>
    <property type="match status" value="1"/>
</dbReference>
<dbReference type="RefSeq" id="WP_003712890.1">
    <property type="nucleotide sequence ID" value="NZ_AZGE01000040.1"/>
</dbReference>
<feature type="transmembrane region" description="Helical" evidence="6">
    <location>
        <begin position="101"/>
        <end position="125"/>
    </location>
</feature>
<dbReference type="Proteomes" id="UP000050973">
    <property type="component" value="Unassembled WGS sequence"/>
</dbReference>
<feature type="transmembrane region" description="Helical" evidence="6">
    <location>
        <begin position="12"/>
        <end position="34"/>
    </location>
</feature>
<evidence type="ECO:0000256" key="4">
    <source>
        <dbReference type="ARBA" id="ARBA00022989"/>
    </source>
</evidence>
<gene>
    <name evidence="7" type="ORF">FC49_GL001468</name>
</gene>
<dbReference type="PANTHER" id="PTHR33931">
    <property type="entry name" value="HOLIN-LIKE PROTEIN CIDA-RELATED"/>
    <property type="match status" value="1"/>
</dbReference>
<evidence type="ECO:0000256" key="5">
    <source>
        <dbReference type="ARBA" id="ARBA00023136"/>
    </source>
</evidence>
<sequence>MVFMDKKKKETPIIVQCGIYAIILFVAQLISSLFPASFSAPAPLIGMILLYILLSTHVIKLHQVEKLGDFMLGLIAFLFVPSGIQLAGSMQLMKTEGVKDIVVSIIATLILLIIICFIGAALIRLHARLAKSTK</sequence>
<evidence type="ECO:0000256" key="6">
    <source>
        <dbReference type="SAM" id="Phobius"/>
    </source>
</evidence>
<comment type="caution">
    <text evidence="7">The sequence shown here is derived from an EMBL/GenBank/DDBJ whole genome shotgun (WGS) entry which is preliminary data.</text>
</comment>
<protein>
    <submittedName>
        <fullName evidence="7">LrgA family protein</fullName>
    </submittedName>
</protein>
<evidence type="ECO:0000256" key="2">
    <source>
        <dbReference type="ARBA" id="ARBA00022475"/>
    </source>
</evidence>
<reference evidence="7 8" key="1">
    <citation type="journal article" date="2015" name="Genome Announc.">
        <title>Expanding the biotechnology potential of lactobacilli through comparative genomics of 213 strains and associated genera.</title>
        <authorList>
            <person name="Sun Z."/>
            <person name="Harris H.M."/>
            <person name="McCann A."/>
            <person name="Guo C."/>
            <person name="Argimon S."/>
            <person name="Zhang W."/>
            <person name="Yang X."/>
            <person name="Jeffery I.B."/>
            <person name="Cooney J.C."/>
            <person name="Kagawa T.F."/>
            <person name="Liu W."/>
            <person name="Song Y."/>
            <person name="Salvetti E."/>
            <person name="Wrobel A."/>
            <person name="Rasinkangas P."/>
            <person name="Parkhill J."/>
            <person name="Rea M.C."/>
            <person name="O'Sullivan O."/>
            <person name="Ritari J."/>
            <person name="Douillard F.P."/>
            <person name="Paul Ross R."/>
            <person name="Yang R."/>
            <person name="Briner A.E."/>
            <person name="Felis G.E."/>
            <person name="de Vos W.M."/>
            <person name="Barrangou R."/>
            <person name="Klaenhammer T.R."/>
            <person name="Caufield P.W."/>
            <person name="Cui Y."/>
            <person name="Zhang H."/>
            <person name="O'Toole P.W."/>
        </authorList>
    </citation>
    <scope>NUCLEOTIDE SEQUENCE [LARGE SCALE GENOMIC DNA]</scope>
    <source>
        <strain evidence="7 8">DSM 4864</strain>
    </source>
</reference>
<dbReference type="AlphaFoldDB" id="A0A0R1W860"/>
<evidence type="ECO:0000313" key="8">
    <source>
        <dbReference type="Proteomes" id="UP000050973"/>
    </source>
</evidence>
<accession>A0A0R1W860</accession>
<keyword evidence="3 6" id="KW-0812">Transmembrane</keyword>
<evidence type="ECO:0000256" key="3">
    <source>
        <dbReference type="ARBA" id="ARBA00022692"/>
    </source>
</evidence>
<name>A0A0R1W860_9LACO</name>
<dbReference type="PATRIC" id="fig|1423779.3.peg.1510"/>
<dbReference type="GO" id="GO:0005886">
    <property type="term" value="C:plasma membrane"/>
    <property type="evidence" value="ECO:0007669"/>
    <property type="project" value="UniProtKB-SubCell"/>
</dbReference>
<organism evidence="7 8">
    <name type="scientific">Limosilactobacillus oris DSM 4864</name>
    <dbReference type="NCBI Taxonomy" id="1423779"/>
    <lineage>
        <taxon>Bacteria</taxon>
        <taxon>Bacillati</taxon>
        <taxon>Bacillota</taxon>
        <taxon>Bacilli</taxon>
        <taxon>Lactobacillales</taxon>
        <taxon>Lactobacillaceae</taxon>
        <taxon>Limosilactobacillus</taxon>
    </lineage>
</organism>
<comment type="subcellular location">
    <subcellularLocation>
        <location evidence="1">Cell membrane</location>
        <topology evidence="1">Multi-pass membrane protein</topology>
    </subcellularLocation>
</comment>
<feature type="transmembrane region" description="Helical" evidence="6">
    <location>
        <begin position="71"/>
        <end position="89"/>
    </location>
</feature>
<keyword evidence="5 6" id="KW-0472">Membrane</keyword>
<dbReference type="EMBL" id="AZGE01000040">
    <property type="protein sequence ID" value="KRM14112.1"/>
    <property type="molecule type" value="Genomic_DNA"/>
</dbReference>
<dbReference type="InterPro" id="IPR005538">
    <property type="entry name" value="LrgA/CidA"/>
</dbReference>
<feature type="transmembrane region" description="Helical" evidence="6">
    <location>
        <begin position="40"/>
        <end position="59"/>
    </location>
</feature>
<keyword evidence="4 6" id="KW-1133">Transmembrane helix</keyword>
<keyword evidence="2" id="KW-1003">Cell membrane</keyword>
<proteinExistence type="predicted"/>
<dbReference type="PANTHER" id="PTHR33931:SF4">
    <property type="entry name" value="ANTIHOLIN-LIKE PROTEIN LRGA"/>
    <property type="match status" value="1"/>
</dbReference>
<evidence type="ECO:0000313" key="7">
    <source>
        <dbReference type="EMBL" id="KRM14112.1"/>
    </source>
</evidence>
<evidence type="ECO:0000256" key="1">
    <source>
        <dbReference type="ARBA" id="ARBA00004651"/>
    </source>
</evidence>